<feature type="transmembrane region" description="Helical" evidence="1">
    <location>
        <begin position="26"/>
        <end position="46"/>
    </location>
</feature>
<dbReference type="Proteomes" id="UP000011607">
    <property type="component" value="Unassembled WGS sequence"/>
</dbReference>
<feature type="transmembrane region" description="Helical" evidence="1">
    <location>
        <begin position="66"/>
        <end position="87"/>
    </location>
</feature>
<keyword evidence="4" id="KW-1185">Reference proteome</keyword>
<organism evidence="3 4">
    <name type="scientific">Halobiforma nitratireducens JCM 10879</name>
    <dbReference type="NCBI Taxonomy" id="1227454"/>
    <lineage>
        <taxon>Archaea</taxon>
        <taxon>Methanobacteriati</taxon>
        <taxon>Methanobacteriota</taxon>
        <taxon>Stenosarchaea group</taxon>
        <taxon>Halobacteria</taxon>
        <taxon>Halobacteriales</taxon>
        <taxon>Natrialbaceae</taxon>
        <taxon>Halobiforma</taxon>
    </lineage>
</organism>
<dbReference type="PATRIC" id="fig|1227454.3.peg.1561"/>
<dbReference type="RefSeq" id="WP_006672491.1">
    <property type="nucleotide sequence ID" value="NZ_AOMA01000077.1"/>
</dbReference>
<dbReference type="AlphaFoldDB" id="M0M3T2"/>
<evidence type="ECO:0000313" key="3">
    <source>
        <dbReference type="EMBL" id="EMA40053.1"/>
    </source>
</evidence>
<name>M0M3T2_9EURY</name>
<proteinExistence type="predicted"/>
<keyword evidence="1" id="KW-0812">Transmembrane</keyword>
<keyword evidence="1" id="KW-0472">Membrane</keyword>
<gene>
    <name evidence="3" type="ORF">C446_07779</name>
</gene>
<reference evidence="3 4" key="1">
    <citation type="journal article" date="2014" name="PLoS Genet.">
        <title>Phylogenetically driven sequencing of extremely halophilic archaea reveals strategies for static and dynamic osmo-response.</title>
        <authorList>
            <person name="Becker E.A."/>
            <person name="Seitzer P.M."/>
            <person name="Tritt A."/>
            <person name="Larsen D."/>
            <person name="Krusor M."/>
            <person name="Yao A.I."/>
            <person name="Wu D."/>
            <person name="Madern D."/>
            <person name="Eisen J.A."/>
            <person name="Darling A.E."/>
            <person name="Facciotti M.T."/>
        </authorList>
    </citation>
    <scope>NUCLEOTIDE SEQUENCE [LARGE SCALE GENOMIC DNA]</scope>
    <source>
        <strain evidence="3 4">JCM 10879</strain>
    </source>
</reference>
<dbReference type="eggNOG" id="arCOG08153">
    <property type="taxonomic scope" value="Archaea"/>
</dbReference>
<evidence type="ECO:0000256" key="1">
    <source>
        <dbReference type="SAM" id="Phobius"/>
    </source>
</evidence>
<keyword evidence="1" id="KW-1133">Transmembrane helix</keyword>
<evidence type="ECO:0000313" key="4">
    <source>
        <dbReference type="Proteomes" id="UP000011607"/>
    </source>
</evidence>
<dbReference type="Pfam" id="PF18902">
    <property type="entry name" value="DUF5658"/>
    <property type="match status" value="1"/>
</dbReference>
<dbReference type="OrthoDB" id="306403at2157"/>
<protein>
    <recommendedName>
        <fullName evidence="2">DUF5658 domain-containing protein</fullName>
    </recommendedName>
</protein>
<accession>M0M3T2</accession>
<comment type="caution">
    <text evidence="3">The sequence shown here is derived from an EMBL/GenBank/DDBJ whole genome shotgun (WGS) entry which is preliminary data.</text>
</comment>
<evidence type="ECO:0000259" key="2">
    <source>
        <dbReference type="Pfam" id="PF18902"/>
    </source>
</evidence>
<sequence>MSSDGADAHLRVDFPLDIEPARLERLLWVLVGLSLVGDVVTTFVGLHLGLAESNPVARSAIDGYGLAGMLALKAFAIGVGLVCRPLLPRVYRPIVPAGLALPWTVAVVINLALITAVAGVGV</sequence>
<feature type="transmembrane region" description="Helical" evidence="1">
    <location>
        <begin position="99"/>
        <end position="120"/>
    </location>
</feature>
<feature type="domain" description="DUF5658" evidence="2">
    <location>
        <begin position="31"/>
        <end position="114"/>
    </location>
</feature>
<dbReference type="InterPro" id="IPR043717">
    <property type="entry name" value="DUF5658"/>
</dbReference>
<dbReference type="EMBL" id="AOMA01000077">
    <property type="protein sequence ID" value="EMA40053.1"/>
    <property type="molecule type" value="Genomic_DNA"/>
</dbReference>